<evidence type="ECO:0000256" key="1">
    <source>
        <dbReference type="ARBA" id="ARBA00009370"/>
    </source>
</evidence>
<keyword evidence="9" id="KW-1185">Reference proteome</keyword>
<dbReference type="GO" id="GO:0006465">
    <property type="term" value="P:signal peptide processing"/>
    <property type="evidence" value="ECO:0007669"/>
    <property type="project" value="InterPro"/>
</dbReference>
<dbReference type="InterPro" id="IPR036286">
    <property type="entry name" value="LexA/Signal_pep-like_sf"/>
</dbReference>
<dbReference type="PANTHER" id="PTHR43390:SF1">
    <property type="entry name" value="CHLOROPLAST PROCESSING PEPTIDASE"/>
    <property type="match status" value="1"/>
</dbReference>
<dbReference type="KEGG" id="tper:IWA51_08610"/>
<dbReference type="EC" id="3.4.21.89" evidence="6"/>
<dbReference type="PRINTS" id="PR00727">
    <property type="entry name" value="LEADERPTASE"/>
</dbReference>
<dbReference type="GO" id="GO:0009003">
    <property type="term" value="F:signal peptidase activity"/>
    <property type="evidence" value="ECO:0007669"/>
    <property type="project" value="UniProtKB-EC"/>
</dbReference>
<feature type="active site" evidence="5">
    <location>
        <position position="88"/>
    </location>
</feature>
<dbReference type="Gene3D" id="2.10.109.10">
    <property type="entry name" value="Umud Fragment, subunit A"/>
    <property type="match status" value="1"/>
</dbReference>
<dbReference type="PROSITE" id="PS00501">
    <property type="entry name" value="SPASE_I_1"/>
    <property type="match status" value="1"/>
</dbReference>
<evidence type="ECO:0000256" key="5">
    <source>
        <dbReference type="PIRSR" id="PIRSR600223-1"/>
    </source>
</evidence>
<dbReference type="Pfam" id="PF10502">
    <property type="entry name" value="Peptidase_S26"/>
    <property type="match status" value="1"/>
</dbReference>
<name>A0A7T3RC20_9SPIR</name>
<protein>
    <recommendedName>
        <fullName evidence="2 6">Signal peptidase I</fullName>
        <ecNumber evidence="6">3.4.21.89</ecNumber>
    </recommendedName>
</protein>
<dbReference type="Proteomes" id="UP000595224">
    <property type="component" value="Chromosome"/>
</dbReference>
<dbReference type="InterPro" id="IPR019756">
    <property type="entry name" value="Pept_S26A_signal_pept_1_Ser-AS"/>
</dbReference>
<evidence type="ECO:0000256" key="6">
    <source>
        <dbReference type="RuleBase" id="RU362042"/>
    </source>
</evidence>
<sequence>MSKLLKTAVKCAFLGFAAGLFLKLFAVDILTVSGKSMLPTLRDGQTIAVSKLAYGPVKPFGDSVFFNWNKPKVNDIITYLHDGNLVVKRCAAVSGNTLEFSLNSGYNLIVGSKKYPLSENQYHLLCRTDRVPEGTVLALGDNPAQSVDSRAYGFVPEKNVIGRVIIK</sequence>
<dbReference type="RefSeq" id="WP_177527525.1">
    <property type="nucleotide sequence ID" value="NZ_CBCSHE010000001.1"/>
</dbReference>
<dbReference type="SUPFAM" id="SSF51306">
    <property type="entry name" value="LexA/Signal peptidase"/>
    <property type="match status" value="1"/>
</dbReference>
<evidence type="ECO:0000313" key="8">
    <source>
        <dbReference type="EMBL" id="QQA00332.1"/>
    </source>
</evidence>
<gene>
    <name evidence="8" type="primary">lepB</name>
    <name evidence="8" type="ORF">IWA51_08610</name>
</gene>
<dbReference type="InterPro" id="IPR000223">
    <property type="entry name" value="Pept_S26A_signal_pept_1"/>
</dbReference>
<organism evidence="8 9">
    <name type="scientific">Treponema peruense</name>
    <dbReference type="NCBI Taxonomy" id="2787628"/>
    <lineage>
        <taxon>Bacteria</taxon>
        <taxon>Pseudomonadati</taxon>
        <taxon>Spirochaetota</taxon>
        <taxon>Spirochaetia</taxon>
        <taxon>Spirochaetales</taxon>
        <taxon>Treponemataceae</taxon>
        <taxon>Treponema</taxon>
    </lineage>
</organism>
<feature type="domain" description="Peptidase S26" evidence="7">
    <location>
        <begin position="8"/>
        <end position="165"/>
    </location>
</feature>
<dbReference type="AlphaFoldDB" id="A0A7T3RC20"/>
<proteinExistence type="inferred from homology"/>
<dbReference type="CDD" id="cd06530">
    <property type="entry name" value="S26_SPase_I"/>
    <property type="match status" value="1"/>
</dbReference>
<dbReference type="GO" id="GO:0016020">
    <property type="term" value="C:membrane"/>
    <property type="evidence" value="ECO:0007669"/>
    <property type="project" value="UniProtKB-SubCell"/>
</dbReference>
<comment type="subcellular location">
    <subcellularLocation>
        <location evidence="6">Membrane</location>
        <topology evidence="6">Single-pass type II membrane protein</topology>
    </subcellularLocation>
</comment>
<comment type="catalytic activity">
    <reaction evidence="6">
        <text>Cleavage of hydrophobic, N-terminal signal or leader sequences from secreted and periplasmic proteins.</text>
        <dbReference type="EC" id="3.4.21.89"/>
    </reaction>
</comment>
<evidence type="ECO:0000256" key="2">
    <source>
        <dbReference type="ARBA" id="ARBA00019232"/>
    </source>
</evidence>
<keyword evidence="4 6" id="KW-0378">Hydrolase</keyword>
<dbReference type="NCBIfam" id="TIGR02227">
    <property type="entry name" value="sigpep_I_bact"/>
    <property type="match status" value="1"/>
</dbReference>
<dbReference type="PANTHER" id="PTHR43390">
    <property type="entry name" value="SIGNAL PEPTIDASE I"/>
    <property type="match status" value="1"/>
</dbReference>
<feature type="active site" evidence="5">
    <location>
        <position position="36"/>
    </location>
</feature>
<reference evidence="8 9" key="1">
    <citation type="submission" date="2020-11" db="EMBL/GenBank/DDBJ databases">
        <title>Treponema Peruensis nv. sp., first commensal Treponema isolated from human feces.</title>
        <authorList>
            <person name="Belkhou C."/>
            <person name="Raes J."/>
        </authorList>
    </citation>
    <scope>NUCLEOTIDE SEQUENCE [LARGE SCALE GENOMIC DNA]</scope>
    <source>
        <strain evidence="8 9">RCC2812</strain>
    </source>
</reference>
<dbReference type="InterPro" id="IPR019533">
    <property type="entry name" value="Peptidase_S26"/>
</dbReference>
<evidence type="ECO:0000256" key="4">
    <source>
        <dbReference type="ARBA" id="ARBA00022801"/>
    </source>
</evidence>
<dbReference type="GO" id="GO:0004252">
    <property type="term" value="F:serine-type endopeptidase activity"/>
    <property type="evidence" value="ECO:0007669"/>
    <property type="project" value="InterPro"/>
</dbReference>
<evidence type="ECO:0000256" key="3">
    <source>
        <dbReference type="ARBA" id="ARBA00022670"/>
    </source>
</evidence>
<evidence type="ECO:0000259" key="7">
    <source>
        <dbReference type="Pfam" id="PF10502"/>
    </source>
</evidence>
<comment type="similarity">
    <text evidence="1 6">Belongs to the peptidase S26 family.</text>
</comment>
<dbReference type="EMBL" id="CP064936">
    <property type="protein sequence ID" value="QQA00332.1"/>
    <property type="molecule type" value="Genomic_DNA"/>
</dbReference>
<evidence type="ECO:0000313" key="9">
    <source>
        <dbReference type="Proteomes" id="UP000595224"/>
    </source>
</evidence>
<accession>A0A7T3RC20</accession>
<keyword evidence="3 6" id="KW-0645">Protease</keyword>